<dbReference type="OrthoDB" id="9800231at2"/>
<dbReference type="EMBL" id="FWFW01000001">
    <property type="protein sequence ID" value="SLN11996.1"/>
    <property type="molecule type" value="Genomic_DNA"/>
</dbReference>
<dbReference type="InterPro" id="IPR029063">
    <property type="entry name" value="SAM-dependent_MTases_sf"/>
</dbReference>
<evidence type="ECO:0000313" key="3">
    <source>
        <dbReference type="Proteomes" id="UP000193307"/>
    </source>
</evidence>
<dbReference type="InterPro" id="IPR013216">
    <property type="entry name" value="Methyltransf_11"/>
</dbReference>
<dbReference type="GO" id="GO:0008757">
    <property type="term" value="F:S-adenosylmethionine-dependent methyltransferase activity"/>
    <property type="evidence" value="ECO:0007669"/>
    <property type="project" value="InterPro"/>
</dbReference>
<dbReference type="AlphaFoldDB" id="A0A1Y5R9M6"/>
<evidence type="ECO:0000313" key="2">
    <source>
        <dbReference type="EMBL" id="SLN11996.1"/>
    </source>
</evidence>
<proteinExistence type="predicted"/>
<name>A0A1Y5R9M6_9RHOB</name>
<dbReference type="Pfam" id="PF08241">
    <property type="entry name" value="Methyltransf_11"/>
    <property type="match status" value="1"/>
</dbReference>
<dbReference type="Gene3D" id="3.40.50.150">
    <property type="entry name" value="Vaccinia Virus protein VP39"/>
    <property type="match status" value="1"/>
</dbReference>
<keyword evidence="3" id="KW-1185">Reference proteome</keyword>
<feature type="domain" description="Methyltransferase type 11" evidence="1">
    <location>
        <begin position="88"/>
        <end position="131"/>
    </location>
</feature>
<dbReference type="STRING" id="658057.SAMN04488032_101548"/>
<protein>
    <recommendedName>
        <fullName evidence="1">Methyltransferase type 11 domain-containing protein</fullName>
    </recommendedName>
</protein>
<dbReference type="SUPFAM" id="SSF53335">
    <property type="entry name" value="S-adenosyl-L-methionine-dependent methyltransferases"/>
    <property type="match status" value="1"/>
</dbReference>
<sequence length="252" mass="27863">MHLDVVELRNFYYRTGLGRAAQRVIRDQVVAYWPNASRQTVAGFGFSVPLLRPYLADARRVVALMPDQQGVMHWPAGMENTSTLCHETAWPLQTGFVDKLVVMHGLETSDNQSALLEECWRVLGPGGKALFIVPNRGGVWSRSDGTPFGYGRPYSLGQLEAQLKLANFVPERHKAVLFQPPSHKRFWLRSGPMLERIGRQVTDHLAGGVLMLEVSKQVYAQTGTGSPQALSRAKGVLGGLRPVPEAKPVLNP</sequence>
<evidence type="ECO:0000259" key="1">
    <source>
        <dbReference type="Pfam" id="PF08241"/>
    </source>
</evidence>
<dbReference type="Proteomes" id="UP000193307">
    <property type="component" value="Unassembled WGS sequence"/>
</dbReference>
<gene>
    <name evidence="2" type="ORF">PAM7971_00099</name>
</gene>
<accession>A0A1Y5R9M6</accession>
<organism evidence="2 3">
    <name type="scientific">Pacificibacter marinus</name>
    <dbReference type="NCBI Taxonomy" id="658057"/>
    <lineage>
        <taxon>Bacteria</taxon>
        <taxon>Pseudomonadati</taxon>
        <taxon>Pseudomonadota</taxon>
        <taxon>Alphaproteobacteria</taxon>
        <taxon>Rhodobacterales</taxon>
        <taxon>Roseobacteraceae</taxon>
        <taxon>Pacificibacter</taxon>
    </lineage>
</organism>
<dbReference type="RefSeq" id="WP_085847035.1">
    <property type="nucleotide sequence ID" value="NZ_FNZV01000001.1"/>
</dbReference>
<reference evidence="2 3" key="1">
    <citation type="submission" date="2017-03" db="EMBL/GenBank/DDBJ databases">
        <authorList>
            <person name="Afonso C.L."/>
            <person name="Miller P.J."/>
            <person name="Scott M.A."/>
            <person name="Spackman E."/>
            <person name="Goraichik I."/>
            <person name="Dimitrov K.M."/>
            <person name="Suarez D.L."/>
            <person name="Swayne D.E."/>
        </authorList>
    </citation>
    <scope>NUCLEOTIDE SEQUENCE [LARGE SCALE GENOMIC DNA]</scope>
    <source>
        <strain evidence="2 3">CECT 7971</strain>
    </source>
</reference>